<protein>
    <submittedName>
        <fullName evidence="2">TIGR02556 family CRISPR-associated protein</fullName>
    </submittedName>
</protein>
<dbReference type="InterPro" id="IPR013420">
    <property type="entry name" value="CRISPR-assoc_prot_Cas8b/Csh1_C"/>
</dbReference>
<dbReference type="Pfam" id="PF09484">
    <property type="entry name" value="Cas_TM1802"/>
    <property type="match status" value="1"/>
</dbReference>
<dbReference type="InterPro" id="IPR013389">
    <property type="entry name" value="CRISPR-assoc_prot_Cas8b"/>
</dbReference>
<dbReference type="EMBL" id="DRIE01000020">
    <property type="protein sequence ID" value="HEC56528.1"/>
    <property type="molecule type" value="Genomic_DNA"/>
</dbReference>
<comment type="caution">
    <text evidence="2">The sequence shown here is derived from an EMBL/GenBank/DDBJ whole genome shotgun (WGS) entry which is preliminary data.</text>
</comment>
<accession>A0A7J2RZ71</accession>
<name>A0A7J2RZ71_9EURY</name>
<dbReference type="AlphaFoldDB" id="A0A7J2RZ71"/>
<feature type="coiled-coil region" evidence="1">
    <location>
        <begin position="106"/>
        <end position="140"/>
    </location>
</feature>
<dbReference type="NCBIfam" id="TIGR02591">
    <property type="entry name" value="cas_Csh1"/>
    <property type="match status" value="1"/>
</dbReference>
<keyword evidence="1" id="KW-0175">Coiled coil</keyword>
<gene>
    <name evidence="2" type="ORF">ENI32_01385</name>
</gene>
<sequence length="622" mass="73109">MIEAMRGIGEYVEKRADSNLLDVFVDNLGKGYKWVLLVMLKEEKGGYTFRHVELEEFKGEDYKRRYLYKAGSPRGTDVTPTSKIAENLEKTFQNKFLKWFENYAEYKVSESEKKEIKKMLEALKSRKEDILAQLRKKSSQVPKNENAIITLGIEKNGKRYYIGDFPFFQDVLLQKGKENYYYQKSKGISLGKNSVCSVCKERREEVYGCAIPWGFHTFDKPGYIAGGFKFTDSWKNTPVCFECATHLEMGKKYIEDNLNFGFYGFRYLLIPKLTVQGEYGEILDILEDYKKKVRLNQEVRNQITADEEEILGLVAEQKNFFNNNLLFYKKDQSAFRILLFIEGILPSRLRELFDAKDRVDKLFEPLNKLLLTDKQKDKRGLWFNFGTLRQFFPKSQNMTFDKMFLEVVGKIFVGDYIDYDLIMWAIMQQVRSVFVDKDRKPTNFTSLSGFLLLHYINELNLFKELKGDEMDMKGDELFGVEEYESMTLEDRVEALFDRHKAFFNNNAKKAVFLEGVLTQFLLNIQYEEKGDTPFRTKLHGLKLNEKLVKRLLPEIQNKLEEYGKNYYKELESLIAQYFVLAGDEWDIGDDELSFYFVLGMDMSKLFKNPEKTKRDDTSKEVI</sequence>
<dbReference type="NCBIfam" id="TIGR02556">
    <property type="entry name" value="cas_TM1802"/>
    <property type="match status" value="1"/>
</dbReference>
<evidence type="ECO:0000256" key="1">
    <source>
        <dbReference type="SAM" id="Coils"/>
    </source>
</evidence>
<dbReference type="Proteomes" id="UP000885936">
    <property type="component" value="Unassembled WGS sequence"/>
</dbReference>
<reference evidence="2" key="1">
    <citation type="journal article" date="2020" name="mSystems">
        <title>Genome- and Community-Level Interaction Insights into Carbon Utilization and Element Cycling Functions of Hydrothermarchaeota in Hydrothermal Sediment.</title>
        <authorList>
            <person name="Zhou Z."/>
            <person name="Liu Y."/>
            <person name="Xu W."/>
            <person name="Pan J."/>
            <person name="Luo Z.H."/>
            <person name="Li M."/>
        </authorList>
    </citation>
    <scope>NUCLEOTIDE SEQUENCE [LARGE SCALE GENOMIC DNA]</scope>
    <source>
        <strain evidence="2">HyVt-386</strain>
    </source>
</reference>
<organism evidence="2">
    <name type="scientific">Candidatus Syntropharchaeum butanivorans</name>
    <dbReference type="NCBI Taxonomy" id="1839936"/>
    <lineage>
        <taxon>Archaea</taxon>
        <taxon>Methanobacteriati</taxon>
        <taxon>Methanobacteriota</taxon>
        <taxon>Stenosarchaea group</taxon>
        <taxon>Methanomicrobia</taxon>
        <taxon>Methanosarcinales</taxon>
        <taxon>ANME-2 cluster</taxon>
        <taxon>Candidatus Syntropharchaeum</taxon>
    </lineage>
</organism>
<evidence type="ECO:0000313" key="2">
    <source>
        <dbReference type="EMBL" id="HEC56528.1"/>
    </source>
</evidence>
<proteinExistence type="predicted"/>